<proteinExistence type="predicted"/>
<evidence type="ECO:0000313" key="2">
    <source>
        <dbReference type="RefSeq" id="XP_033456055.1"/>
    </source>
</evidence>
<protein>
    <submittedName>
        <fullName evidence="2">Uncharacterized protein</fullName>
    </submittedName>
</protein>
<accession>A0A6J3LUS3</accession>
<reference evidence="2" key="1">
    <citation type="submission" date="2020-01" db="EMBL/GenBank/DDBJ databases">
        <authorList>
            <consortium name="DOE Joint Genome Institute"/>
            <person name="Haridas S."/>
            <person name="Albert R."/>
            <person name="Binder M."/>
            <person name="Bloem J."/>
            <person name="Labutti K."/>
            <person name="Salamov A."/>
            <person name="Andreopoulos B."/>
            <person name="Baker S.E."/>
            <person name="Barry K."/>
            <person name="Bills G."/>
            <person name="Bluhm B.H."/>
            <person name="Cannon C."/>
            <person name="Castanera R."/>
            <person name="Culley D.E."/>
            <person name="Daum C."/>
            <person name="Ezra D."/>
            <person name="Gonzalez J.B."/>
            <person name="Henrissat B."/>
            <person name="Kuo A."/>
            <person name="Liang C."/>
            <person name="Lipzen A."/>
            <person name="Lutzoni F."/>
            <person name="Magnuson J."/>
            <person name="Mondo S."/>
            <person name="Nolan M."/>
            <person name="Ohm R."/>
            <person name="Pangilinan J."/>
            <person name="Park H.-J."/>
            <person name="Ramirez L."/>
            <person name="Alfaro M."/>
            <person name="Sun H."/>
            <person name="Tritt A."/>
            <person name="Yoshinaga Y."/>
            <person name="Zwiers L.-H."/>
            <person name="Turgeon B.G."/>
            <person name="Goodwin S.B."/>
            <person name="Spatafora J.W."/>
            <person name="Crous P.W."/>
            <person name="Grigoriev I.V."/>
        </authorList>
    </citation>
    <scope>NUCLEOTIDE SEQUENCE</scope>
    <source>
        <strain evidence="2">CBS 342.82</strain>
    </source>
</reference>
<sequence length="183" mass="20473">MHEGEARLDKGRRYGHDGRCLVVRLQPHALLRSRWAITKAALVRDTAAPRAKDWRRRCRCSPNVPSVPKQWPPGHRSRECVVNEDNQVMLGLADRIPCRRIKSLDERGVGRSKRVSNPLFPLWVGCASVVSCATYCITVPPTAPDVHAVTKNTSGSTHGIMKMPSCSSMHSCSFRHLDRTAVR</sequence>
<reference evidence="2" key="3">
    <citation type="submission" date="2025-08" db="UniProtKB">
        <authorList>
            <consortium name="RefSeq"/>
        </authorList>
    </citation>
    <scope>IDENTIFICATION</scope>
    <source>
        <strain evidence="2">CBS 342.82</strain>
    </source>
</reference>
<dbReference type="GeneID" id="54366788"/>
<name>A0A6J3LUS3_9PEZI</name>
<organism evidence="2">
    <name type="scientific">Dissoconium aciculare CBS 342.82</name>
    <dbReference type="NCBI Taxonomy" id="1314786"/>
    <lineage>
        <taxon>Eukaryota</taxon>
        <taxon>Fungi</taxon>
        <taxon>Dikarya</taxon>
        <taxon>Ascomycota</taxon>
        <taxon>Pezizomycotina</taxon>
        <taxon>Dothideomycetes</taxon>
        <taxon>Dothideomycetidae</taxon>
        <taxon>Mycosphaerellales</taxon>
        <taxon>Dissoconiaceae</taxon>
        <taxon>Dissoconium</taxon>
    </lineage>
</organism>
<dbReference type="Proteomes" id="UP000504637">
    <property type="component" value="Unplaced"/>
</dbReference>
<keyword evidence="1" id="KW-1185">Reference proteome</keyword>
<dbReference type="RefSeq" id="XP_033456055.1">
    <property type="nucleotide sequence ID" value="XM_033608987.1"/>
</dbReference>
<gene>
    <name evidence="2" type="ORF">K489DRAFT_86367</name>
</gene>
<reference evidence="2" key="2">
    <citation type="submission" date="2020-04" db="EMBL/GenBank/DDBJ databases">
        <authorList>
            <consortium name="NCBI Genome Project"/>
        </authorList>
    </citation>
    <scope>NUCLEOTIDE SEQUENCE</scope>
    <source>
        <strain evidence="2">CBS 342.82</strain>
    </source>
</reference>
<dbReference type="AlphaFoldDB" id="A0A6J3LUS3"/>
<evidence type="ECO:0000313" key="1">
    <source>
        <dbReference type="Proteomes" id="UP000504637"/>
    </source>
</evidence>